<dbReference type="InterPro" id="IPR036273">
    <property type="entry name" value="CRAL/TRIO_N_dom_sf"/>
</dbReference>
<evidence type="ECO:0000313" key="6">
    <source>
        <dbReference type="EMBL" id="VVT53815.1"/>
    </source>
</evidence>
<dbReference type="GO" id="GO:0071944">
    <property type="term" value="C:cell periphery"/>
    <property type="evidence" value="ECO:0007669"/>
    <property type="project" value="UniProtKB-ARBA"/>
</dbReference>
<dbReference type="FunFam" id="3.40.525.10:FF:000013">
    <property type="entry name" value="Phosphatidylinositol transfer protein PDR16"/>
    <property type="match status" value="1"/>
</dbReference>
<evidence type="ECO:0000313" key="7">
    <source>
        <dbReference type="Proteomes" id="UP000398389"/>
    </source>
</evidence>
<name>A0A5E8BYH2_9ASCO</name>
<accession>A0A5E8BYH2</accession>
<dbReference type="Proteomes" id="UP000398389">
    <property type="component" value="Unassembled WGS sequence"/>
</dbReference>
<dbReference type="InterPro" id="IPR001251">
    <property type="entry name" value="CRAL-TRIO_dom"/>
</dbReference>
<protein>
    <recommendedName>
        <fullName evidence="4">SEC14 homolog 3</fullName>
    </recommendedName>
</protein>
<sequence>MPHYEPIPVPDALAKIPTPSQLTKEEQEKYDAVLKHFQEITTVGLTEKDYKTKRRPITDADKAFLTRECFLRYLRATKWQTTDCISRIEGTLGWRNEFGIDPESNLSANVVSVENESGKQVILGFDIDSRPCLYLKTGRQNTKPSHTQVQHLVYMLERSIDLMPSGQDQLALLIDFKASKAGTVNKLPTLSMGREVLHILQTHYPERLGRALLTNIPWLAAAFLKLIHPFIDPLTREKLVFSEPFPNYVPPNQLDKEVGGNVDFEYSHQRYWPSLTKLAAERRKRYMENFHALGGVVGLSEADLRKEVLDKATAYIPNQGSTQKIAPPGQLSEASTLVVEPDAASKNTEAVDEVTSKLEDLKVVQAEVPESAKITAMAN</sequence>
<dbReference type="InterPro" id="IPR036865">
    <property type="entry name" value="CRAL-TRIO_dom_sf"/>
</dbReference>
<dbReference type="GeneID" id="43582579"/>
<feature type="domain" description="CRAL-TRIO" evidence="5">
    <location>
        <begin position="110"/>
        <end position="266"/>
    </location>
</feature>
<keyword evidence="2" id="KW-0256">Endoplasmic reticulum</keyword>
<dbReference type="CDD" id="cd00170">
    <property type="entry name" value="SEC14"/>
    <property type="match status" value="1"/>
</dbReference>
<gene>
    <name evidence="6" type="ORF">SAPINGB_P003764</name>
</gene>
<keyword evidence="7" id="KW-1185">Reference proteome</keyword>
<dbReference type="PANTHER" id="PTHR45824">
    <property type="entry name" value="GH16843P"/>
    <property type="match status" value="1"/>
</dbReference>
<dbReference type="Pfam" id="PF03765">
    <property type="entry name" value="CRAL_TRIO_N"/>
    <property type="match status" value="1"/>
</dbReference>
<organism evidence="6 7">
    <name type="scientific">Magnusiomyces paraingens</name>
    <dbReference type="NCBI Taxonomy" id="2606893"/>
    <lineage>
        <taxon>Eukaryota</taxon>
        <taxon>Fungi</taxon>
        <taxon>Dikarya</taxon>
        <taxon>Ascomycota</taxon>
        <taxon>Saccharomycotina</taxon>
        <taxon>Dipodascomycetes</taxon>
        <taxon>Dipodascales</taxon>
        <taxon>Dipodascaceae</taxon>
        <taxon>Magnusiomyces</taxon>
    </lineage>
</organism>
<dbReference type="PANTHER" id="PTHR45824:SF29">
    <property type="entry name" value="GH16843P"/>
    <property type="match status" value="1"/>
</dbReference>
<comment type="subcellular location">
    <subcellularLocation>
        <location evidence="1">Microsome</location>
    </subcellularLocation>
</comment>
<comment type="catalytic activity">
    <reaction evidence="3">
        <text>a 1,2-diacyl-sn-glycero-3-phospho-(1D-myo-inositol)(in) = a 1,2-diacyl-sn-glycero-3-phospho-(1D-myo-inositol)(out)</text>
        <dbReference type="Rhea" id="RHEA:38691"/>
        <dbReference type="ChEBI" id="CHEBI:57880"/>
    </reaction>
    <physiologicalReaction direction="left-to-right" evidence="3">
        <dbReference type="Rhea" id="RHEA:38692"/>
    </physiologicalReaction>
</comment>
<dbReference type="PROSITE" id="PS50191">
    <property type="entry name" value="CRAL_TRIO"/>
    <property type="match status" value="1"/>
</dbReference>
<dbReference type="GO" id="GO:0032934">
    <property type="term" value="F:sterol binding"/>
    <property type="evidence" value="ECO:0007669"/>
    <property type="project" value="UniProtKB-ARBA"/>
</dbReference>
<reference evidence="6 7" key="1">
    <citation type="submission" date="2019-09" db="EMBL/GenBank/DDBJ databases">
        <authorList>
            <person name="Brejova B."/>
        </authorList>
    </citation>
    <scope>NUCLEOTIDE SEQUENCE [LARGE SCALE GENOMIC DNA]</scope>
</reference>
<dbReference type="SUPFAM" id="SSF46938">
    <property type="entry name" value="CRAL/TRIO N-terminal domain"/>
    <property type="match status" value="1"/>
</dbReference>
<dbReference type="InterPro" id="IPR052578">
    <property type="entry name" value="PI_Transfer_CRAL-TRIO"/>
</dbReference>
<dbReference type="InterPro" id="IPR011074">
    <property type="entry name" value="CRAL/TRIO_N_dom"/>
</dbReference>
<dbReference type="Pfam" id="PF00650">
    <property type="entry name" value="CRAL_TRIO"/>
    <property type="match status" value="1"/>
</dbReference>
<keyword evidence="2" id="KW-0492">Microsome</keyword>
<proteinExistence type="predicted"/>
<dbReference type="OrthoDB" id="75724at2759"/>
<dbReference type="EMBL" id="CABVLU010000003">
    <property type="protein sequence ID" value="VVT53815.1"/>
    <property type="molecule type" value="Genomic_DNA"/>
</dbReference>
<dbReference type="SMART" id="SM01100">
    <property type="entry name" value="CRAL_TRIO_N"/>
    <property type="match status" value="1"/>
</dbReference>
<dbReference type="SMART" id="SM00516">
    <property type="entry name" value="SEC14"/>
    <property type="match status" value="1"/>
</dbReference>
<dbReference type="GO" id="GO:0008526">
    <property type="term" value="F:phosphatidylinositol transfer activity"/>
    <property type="evidence" value="ECO:0007669"/>
    <property type="project" value="UniProtKB-ARBA"/>
</dbReference>
<dbReference type="RefSeq" id="XP_031854370.1">
    <property type="nucleotide sequence ID" value="XM_031998479.1"/>
</dbReference>
<dbReference type="GO" id="GO:0009410">
    <property type="term" value="P:response to xenobiotic stimulus"/>
    <property type="evidence" value="ECO:0007669"/>
    <property type="project" value="UniProtKB-ARBA"/>
</dbReference>
<dbReference type="Gene3D" id="3.40.525.10">
    <property type="entry name" value="CRAL-TRIO lipid binding domain"/>
    <property type="match status" value="1"/>
</dbReference>
<dbReference type="SUPFAM" id="SSF52087">
    <property type="entry name" value="CRAL/TRIO domain"/>
    <property type="match status" value="1"/>
</dbReference>
<evidence type="ECO:0000256" key="3">
    <source>
        <dbReference type="ARBA" id="ARBA00024146"/>
    </source>
</evidence>
<evidence type="ECO:0000256" key="2">
    <source>
        <dbReference type="ARBA" id="ARBA00022848"/>
    </source>
</evidence>
<dbReference type="AlphaFoldDB" id="A0A5E8BYH2"/>
<evidence type="ECO:0000256" key="4">
    <source>
        <dbReference type="ARBA" id="ARBA00083195"/>
    </source>
</evidence>
<evidence type="ECO:0000256" key="1">
    <source>
        <dbReference type="ARBA" id="ARBA00004144"/>
    </source>
</evidence>
<evidence type="ECO:0000259" key="5">
    <source>
        <dbReference type="PROSITE" id="PS50191"/>
    </source>
</evidence>